<dbReference type="SUPFAM" id="SSF103473">
    <property type="entry name" value="MFS general substrate transporter"/>
    <property type="match status" value="1"/>
</dbReference>
<dbReference type="Pfam" id="PF07690">
    <property type="entry name" value="MFS_1"/>
    <property type="match status" value="1"/>
</dbReference>
<reference evidence="8" key="1">
    <citation type="submission" date="2018-06" db="EMBL/GenBank/DDBJ databases">
        <title>Complete genome of Pseudomonas insecticola strain QZS01.</title>
        <authorList>
            <person name="Wang J."/>
            <person name="Su Q."/>
        </authorList>
    </citation>
    <scope>NUCLEOTIDE SEQUENCE [LARGE SCALE GENOMIC DNA]</scope>
    <source>
        <strain evidence="8">QZS01</strain>
    </source>
</reference>
<feature type="transmembrane region" description="Helical" evidence="5">
    <location>
        <begin position="366"/>
        <end position="389"/>
    </location>
</feature>
<sequence length="399" mass="43232">MSHWTLKQKSAVFAAVSCWVLDAFDFFLLVFVFSDIAKSFNVSIEEVSLAVFLTLAARPIGALLLGRLAEKYGRKPLLIINVIIFSSLELASAFAPTLFIFLTIRFIYGIAMGGIWGVASSLALETAPEKSRGFVSGLFQAGYPAGYLLAAIVFGALYSVLGWQNLFIIGSLPIFLGLYIWFAVDESPVWLASKQKDKTNTPLLPIIKNNWKLCLYAVLLMTCFNFFSHGTQDAYPIFLEKQQGFAPHTISFIAISYNIASILGGIFFGSLSAKIGRRNAIIIAAALALPAIPLWAFASGSVMLGVGAFIMQFMVQGAWGVIPVYLNELMPEGARAVLPGFVYQLGNLLASMNLSLQIYIANHANGNYSIALAVVAGCAAIGILLFMLLGANKFSTKKI</sequence>
<comment type="subcellular location">
    <subcellularLocation>
        <location evidence="1">Membrane</location>
        <topology evidence="1">Multi-pass membrane protein</topology>
    </subcellularLocation>
</comment>
<dbReference type="PROSITE" id="PS50850">
    <property type="entry name" value="MFS"/>
    <property type="match status" value="1"/>
</dbReference>
<feature type="transmembrane region" description="Helical" evidence="5">
    <location>
        <begin position="213"/>
        <end position="230"/>
    </location>
</feature>
<feature type="transmembrane region" description="Helical" evidence="5">
    <location>
        <begin position="338"/>
        <end position="360"/>
    </location>
</feature>
<dbReference type="Gene3D" id="1.20.1250.20">
    <property type="entry name" value="MFS general substrate transporter like domains"/>
    <property type="match status" value="2"/>
</dbReference>
<dbReference type="InterPro" id="IPR036259">
    <property type="entry name" value="MFS_trans_sf"/>
</dbReference>
<feature type="transmembrane region" description="Helical" evidence="5">
    <location>
        <begin position="167"/>
        <end position="192"/>
    </location>
</feature>
<evidence type="ECO:0000256" key="1">
    <source>
        <dbReference type="ARBA" id="ARBA00004141"/>
    </source>
</evidence>
<feature type="transmembrane region" description="Helical" evidence="5">
    <location>
        <begin position="77"/>
        <end position="100"/>
    </location>
</feature>
<feature type="transmembrane region" description="Helical" evidence="5">
    <location>
        <begin position="280"/>
        <end position="298"/>
    </location>
</feature>
<dbReference type="CDD" id="cd17316">
    <property type="entry name" value="MFS_SV2_like"/>
    <property type="match status" value="1"/>
</dbReference>
<keyword evidence="2 5" id="KW-0812">Transmembrane</keyword>
<dbReference type="GO" id="GO:0046943">
    <property type="term" value="F:carboxylic acid transmembrane transporter activity"/>
    <property type="evidence" value="ECO:0007669"/>
    <property type="project" value="TreeGrafter"/>
</dbReference>
<feature type="transmembrane region" description="Helical" evidence="5">
    <location>
        <begin position="250"/>
        <end position="268"/>
    </location>
</feature>
<dbReference type="InterPro" id="IPR011701">
    <property type="entry name" value="MFS"/>
</dbReference>
<evidence type="ECO:0000256" key="2">
    <source>
        <dbReference type="ARBA" id="ARBA00022692"/>
    </source>
</evidence>
<gene>
    <name evidence="7" type="ORF">DM558_05435</name>
</gene>
<keyword evidence="4 5" id="KW-0472">Membrane</keyword>
<evidence type="ECO:0000313" key="8">
    <source>
        <dbReference type="Proteomes" id="UP000273143"/>
    </source>
</evidence>
<accession>A0A3Q9JL67</accession>
<dbReference type="RefSeq" id="WP_127162470.1">
    <property type="nucleotide sequence ID" value="NZ_CP029822.1"/>
</dbReference>
<evidence type="ECO:0000313" key="7">
    <source>
        <dbReference type="EMBL" id="AZS50252.1"/>
    </source>
</evidence>
<dbReference type="InterPro" id="IPR005829">
    <property type="entry name" value="Sugar_transporter_CS"/>
</dbReference>
<evidence type="ECO:0000256" key="4">
    <source>
        <dbReference type="ARBA" id="ARBA00023136"/>
    </source>
</evidence>
<protein>
    <submittedName>
        <fullName evidence="7">MFS transporter</fullName>
    </submittedName>
</protein>
<evidence type="ECO:0000259" key="6">
    <source>
        <dbReference type="PROSITE" id="PS50850"/>
    </source>
</evidence>
<organism evidence="7 8">
    <name type="scientific">Entomomonas moraniae</name>
    <dbReference type="NCBI Taxonomy" id="2213226"/>
    <lineage>
        <taxon>Bacteria</taxon>
        <taxon>Pseudomonadati</taxon>
        <taxon>Pseudomonadota</taxon>
        <taxon>Gammaproteobacteria</taxon>
        <taxon>Pseudomonadales</taxon>
        <taxon>Pseudomonadaceae</taxon>
        <taxon>Entomomonas</taxon>
    </lineage>
</organism>
<feature type="transmembrane region" description="Helical" evidence="5">
    <location>
        <begin position="304"/>
        <end position="326"/>
    </location>
</feature>
<dbReference type="EMBL" id="CP029822">
    <property type="protein sequence ID" value="AZS50252.1"/>
    <property type="molecule type" value="Genomic_DNA"/>
</dbReference>
<evidence type="ECO:0000256" key="5">
    <source>
        <dbReference type="SAM" id="Phobius"/>
    </source>
</evidence>
<dbReference type="KEGG" id="emo:DM558_05435"/>
<evidence type="ECO:0000256" key="3">
    <source>
        <dbReference type="ARBA" id="ARBA00022989"/>
    </source>
</evidence>
<dbReference type="Proteomes" id="UP000273143">
    <property type="component" value="Chromosome"/>
</dbReference>
<feature type="transmembrane region" description="Helical" evidence="5">
    <location>
        <begin position="12"/>
        <end position="34"/>
    </location>
</feature>
<dbReference type="PROSITE" id="PS00217">
    <property type="entry name" value="SUGAR_TRANSPORT_2"/>
    <property type="match status" value="1"/>
</dbReference>
<name>A0A3Q9JL67_9GAMM</name>
<proteinExistence type="predicted"/>
<feature type="domain" description="Major facilitator superfamily (MFS) profile" evidence="6">
    <location>
        <begin position="11"/>
        <end position="394"/>
    </location>
</feature>
<dbReference type="PANTHER" id="PTHR23508:SF10">
    <property type="entry name" value="CARBOXYLIC ACID TRANSPORTER PROTEIN HOMOLOG"/>
    <property type="match status" value="1"/>
</dbReference>
<dbReference type="AlphaFoldDB" id="A0A3Q9JL67"/>
<keyword evidence="3 5" id="KW-1133">Transmembrane helix</keyword>
<dbReference type="InterPro" id="IPR020846">
    <property type="entry name" value="MFS_dom"/>
</dbReference>
<dbReference type="PANTHER" id="PTHR23508">
    <property type="entry name" value="CARBOXYLIC ACID TRANSPORTER PROTEIN HOMOLOG"/>
    <property type="match status" value="1"/>
</dbReference>
<feature type="transmembrane region" description="Helical" evidence="5">
    <location>
        <begin position="106"/>
        <end position="124"/>
    </location>
</feature>
<dbReference type="GO" id="GO:0005886">
    <property type="term" value="C:plasma membrane"/>
    <property type="evidence" value="ECO:0007669"/>
    <property type="project" value="TreeGrafter"/>
</dbReference>
<feature type="transmembrane region" description="Helical" evidence="5">
    <location>
        <begin position="46"/>
        <end position="65"/>
    </location>
</feature>
<keyword evidence="8" id="KW-1185">Reference proteome</keyword>